<evidence type="ECO:0000256" key="1">
    <source>
        <dbReference type="ARBA" id="ARBA00022598"/>
    </source>
</evidence>
<dbReference type="SMART" id="SM00881">
    <property type="entry name" value="CoA_binding"/>
    <property type="match status" value="1"/>
</dbReference>
<evidence type="ECO:0000256" key="3">
    <source>
        <dbReference type="ARBA" id="ARBA00022840"/>
    </source>
</evidence>
<dbReference type="Gene3D" id="3.40.630.30">
    <property type="match status" value="1"/>
</dbReference>
<evidence type="ECO:0000259" key="7">
    <source>
        <dbReference type="PROSITE" id="PS51186"/>
    </source>
</evidence>
<organism evidence="8 9">
    <name type="scientific">Estrella lausannensis</name>
    <dbReference type="NCBI Taxonomy" id="483423"/>
    <lineage>
        <taxon>Bacteria</taxon>
        <taxon>Pseudomonadati</taxon>
        <taxon>Chlamydiota</taxon>
        <taxon>Chlamydiia</taxon>
        <taxon>Parachlamydiales</taxon>
        <taxon>Candidatus Criblamydiaceae</taxon>
        <taxon>Estrella</taxon>
    </lineage>
</organism>
<dbReference type="GO" id="GO:0043758">
    <property type="term" value="F:acetate-CoA ligase (ADP-forming) activity"/>
    <property type="evidence" value="ECO:0007669"/>
    <property type="project" value="InterPro"/>
</dbReference>
<dbReference type="SUPFAM" id="SSF52210">
    <property type="entry name" value="Succinyl-CoA synthetase domains"/>
    <property type="match status" value="2"/>
</dbReference>
<dbReference type="InterPro" id="IPR043938">
    <property type="entry name" value="Ligase_CoA_dom"/>
</dbReference>
<dbReference type="InterPro" id="IPR011761">
    <property type="entry name" value="ATP-grasp"/>
</dbReference>
<dbReference type="CDD" id="cd04301">
    <property type="entry name" value="NAT_SF"/>
    <property type="match status" value="1"/>
</dbReference>
<evidence type="ECO:0000256" key="5">
    <source>
        <dbReference type="PROSITE-ProRule" id="PRU00409"/>
    </source>
</evidence>
<dbReference type="InterPro" id="IPR016102">
    <property type="entry name" value="Succinyl-CoA_synth-like"/>
</dbReference>
<dbReference type="OrthoDB" id="9807426at2"/>
<dbReference type="GO" id="GO:0005524">
    <property type="term" value="F:ATP binding"/>
    <property type="evidence" value="ECO:0007669"/>
    <property type="project" value="UniProtKB-UniRule"/>
</dbReference>
<gene>
    <name evidence="8" type="ORF">ELAC_0116</name>
</gene>
<dbReference type="Pfam" id="PF13549">
    <property type="entry name" value="ATP-grasp_5"/>
    <property type="match status" value="1"/>
</dbReference>
<feature type="domain" description="ATP-grasp" evidence="6">
    <location>
        <begin position="510"/>
        <end position="546"/>
    </location>
</feature>
<evidence type="ECO:0000313" key="8">
    <source>
        <dbReference type="EMBL" id="CRX37478.1"/>
    </source>
</evidence>
<dbReference type="EMBL" id="CWGJ01000001">
    <property type="protein sequence ID" value="CRX37478.1"/>
    <property type="molecule type" value="Genomic_DNA"/>
</dbReference>
<dbReference type="Pfam" id="PF13302">
    <property type="entry name" value="Acetyltransf_3"/>
    <property type="match status" value="1"/>
</dbReference>
<dbReference type="InterPro" id="IPR016181">
    <property type="entry name" value="Acyl_CoA_acyltransferase"/>
</dbReference>
<dbReference type="GO" id="GO:0016747">
    <property type="term" value="F:acyltransferase activity, transferring groups other than amino-acyl groups"/>
    <property type="evidence" value="ECO:0007669"/>
    <property type="project" value="InterPro"/>
</dbReference>
<dbReference type="InterPro" id="IPR003781">
    <property type="entry name" value="CoA-bd"/>
</dbReference>
<reference evidence="9" key="1">
    <citation type="submission" date="2015-06" db="EMBL/GenBank/DDBJ databases">
        <authorList>
            <person name="Bertelli C."/>
        </authorList>
    </citation>
    <scope>NUCLEOTIDE SEQUENCE [LARGE SCALE GENOMIC DNA]</scope>
    <source>
        <strain evidence="9">CRIB-30</strain>
    </source>
</reference>
<evidence type="ECO:0000259" key="6">
    <source>
        <dbReference type="PROSITE" id="PS50975"/>
    </source>
</evidence>
<dbReference type="Pfam" id="PF19045">
    <property type="entry name" value="Ligase_CoA_2"/>
    <property type="match status" value="1"/>
</dbReference>
<evidence type="ECO:0000256" key="2">
    <source>
        <dbReference type="ARBA" id="ARBA00022741"/>
    </source>
</evidence>
<dbReference type="Pfam" id="PF13607">
    <property type="entry name" value="Succ_CoA_lig"/>
    <property type="match status" value="1"/>
</dbReference>
<dbReference type="RefSeq" id="WP_098037331.1">
    <property type="nucleotide sequence ID" value="NZ_CWGJ01000001.1"/>
</dbReference>
<dbReference type="Pfam" id="PF13380">
    <property type="entry name" value="CoA_binding_2"/>
    <property type="match status" value="1"/>
</dbReference>
<dbReference type="PANTHER" id="PTHR43334:SF1">
    <property type="entry name" value="3-HYDROXYPROPIONATE--COA LIGASE [ADP-FORMING]"/>
    <property type="match status" value="1"/>
</dbReference>
<keyword evidence="3 5" id="KW-0067">ATP-binding</keyword>
<dbReference type="Gene3D" id="3.30.470.20">
    <property type="entry name" value="ATP-grasp fold, B domain"/>
    <property type="match status" value="1"/>
</dbReference>
<dbReference type="SUPFAM" id="SSF55729">
    <property type="entry name" value="Acyl-CoA N-acyltransferases (Nat)"/>
    <property type="match status" value="1"/>
</dbReference>
<protein>
    <submittedName>
        <fullName evidence="8">GNAT family acetyltransferase</fullName>
    </submittedName>
</protein>
<dbReference type="SUPFAM" id="SSF56059">
    <property type="entry name" value="Glutathione synthetase ATP-binding domain-like"/>
    <property type="match status" value="1"/>
</dbReference>
<dbReference type="GO" id="GO:0046872">
    <property type="term" value="F:metal ion binding"/>
    <property type="evidence" value="ECO:0007669"/>
    <property type="project" value="InterPro"/>
</dbReference>
<keyword evidence="9" id="KW-1185">Reference proteome</keyword>
<keyword evidence="1" id="KW-0436">Ligase</keyword>
<dbReference type="InterPro" id="IPR013815">
    <property type="entry name" value="ATP_grasp_subdomain_1"/>
</dbReference>
<dbReference type="Gene3D" id="3.30.1490.20">
    <property type="entry name" value="ATP-grasp fold, A domain"/>
    <property type="match status" value="1"/>
</dbReference>
<evidence type="ECO:0000256" key="4">
    <source>
        <dbReference type="ARBA" id="ARBA00060888"/>
    </source>
</evidence>
<dbReference type="PANTHER" id="PTHR43334">
    <property type="entry name" value="ACETATE--COA LIGASE [ADP-FORMING]"/>
    <property type="match status" value="1"/>
</dbReference>
<dbReference type="SUPFAM" id="SSF51735">
    <property type="entry name" value="NAD(P)-binding Rossmann-fold domains"/>
    <property type="match status" value="1"/>
</dbReference>
<dbReference type="InterPro" id="IPR036291">
    <property type="entry name" value="NAD(P)-bd_dom_sf"/>
</dbReference>
<dbReference type="PROSITE" id="PS51186">
    <property type="entry name" value="GNAT"/>
    <property type="match status" value="1"/>
</dbReference>
<proteinExistence type="inferred from homology"/>
<dbReference type="Gene3D" id="3.40.50.720">
    <property type="entry name" value="NAD(P)-binding Rossmann-like Domain"/>
    <property type="match status" value="1"/>
</dbReference>
<dbReference type="PROSITE" id="PS50975">
    <property type="entry name" value="ATP_GRASP"/>
    <property type="match status" value="1"/>
</dbReference>
<dbReference type="InterPro" id="IPR000182">
    <property type="entry name" value="GNAT_dom"/>
</dbReference>
<name>A0A0H5DNS9_9BACT</name>
<comment type="similarity">
    <text evidence="4">In the N-terminal section; belongs to the acetate CoA ligase alpha subunit family.</text>
</comment>
<dbReference type="InterPro" id="IPR032875">
    <property type="entry name" value="Succ_CoA_lig_flav_dom"/>
</dbReference>
<dbReference type="InterPro" id="IPR051538">
    <property type="entry name" value="Acyl-CoA_Synth/Transferase"/>
</dbReference>
<evidence type="ECO:0000313" key="9">
    <source>
        <dbReference type="Proteomes" id="UP000220251"/>
    </source>
</evidence>
<dbReference type="Gene3D" id="3.40.50.261">
    <property type="entry name" value="Succinyl-CoA synthetase domains"/>
    <property type="match status" value="2"/>
</dbReference>
<dbReference type="AlphaFoldDB" id="A0A0H5DNS9"/>
<keyword evidence="2 5" id="KW-0547">Nucleotide-binding</keyword>
<dbReference type="Proteomes" id="UP000220251">
    <property type="component" value="Unassembled WGS sequence"/>
</dbReference>
<sequence length="905" mass="98016">MQHTDPSQNFIGLQDEPLKSFFHPASVALIGAKDDLGSVGRTLLLNLIATYKGEIYPVNPKRDSVFNLMCYKSLKAIAKPIDLAIIATPAKTVPSIMKEIADTDCKSVIIISAGFKETGQEGLKLEEEILSIALKSGIRIIGPNCIGLMNPITGLNATFAKGIAKPGNLAFISQSGAMCTAVLDWSFEEKIGFSAFVSIGSMCDVSWGDLIHYLGNDPNTRSILIYMETIGNPRNFLSAAREIALEKPIIVIKGGRSQQAAKAAASHTGSLAGSDDVFEAALERVGVLRVNTISELFDMASLLAKQPLPKGPRLGIITNAGGPSVLATDAAVLNGVKIDKIGDETVKKLDPLLPKAWSRGNPIDILGDADPKRYFESVSIVANDPSVDGLLVILSPQDMTDPTGCAESLRHFANIQDKPIIASWMGGSSVKEGMRLLNQANIPTFAYPDDAASSFAKMWSYTSNLSALYETPTLSDEGHTSKEPRQDIAIKIIDEVRGAGRALLTEEESKRLLQAYGIPTVITLIALSEEEAIQKASEVGYPCVLKLLSKKITHKTDVGGVKLNLKDPESVRKAFGEIRSGAEKAEPGAFEGVTVQRMVKHSGFELILGSMSDPQFGPIVLFGTGGELVEIYRDKALGLPPLTHNLSKKLIAKTKISKALEGYRGRQPVNIDEMANLIVHFSQMVAENLRIKECDINPLIASGEEIIALDARVVLHDDSKNEGATPPSAIRPYPKQYIEEVSLKSGTNLRLRPIRPEDETMIIAFHKDLSENSVRQRYFSFLSLDSRIAHERLIKICFNDFDQEISIVAESGSSQKEIVGVGRLSRVGTLKEGKLTLIIKDAWHGQGLGSILVPKLIAIAKKEGWKTIAADVLEENSGMLHILAKNGFQDKTQGKASVKTLVLSL</sequence>
<feature type="domain" description="N-acetyltransferase" evidence="7">
    <location>
        <begin position="749"/>
        <end position="905"/>
    </location>
</feature>
<accession>A0A0H5DNS9</accession>
<keyword evidence="8" id="KW-0808">Transferase</keyword>
<dbReference type="FunFam" id="3.30.1490.20:FF:000020">
    <property type="entry name" value="Protein lysine acetyltransferase"/>
    <property type="match status" value="1"/>
</dbReference>